<evidence type="ECO:0000256" key="5">
    <source>
        <dbReference type="ARBA" id="ARBA00023014"/>
    </source>
</evidence>
<accession>A0A1D8GD03</accession>
<keyword evidence="9" id="KW-1185">Reference proteome</keyword>
<dbReference type="GO" id="GO:0046872">
    <property type="term" value="F:metal ion binding"/>
    <property type="evidence" value="ECO:0007669"/>
    <property type="project" value="UniProtKB-KW"/>
</dbReference>
<dbReference type="InterPro" id="IPR007197">
    <property type="entry name" value="rSAM"/>
</dbReference>
<evidence type="ECO:0000313" key="9">
    <source>
        <dbReference type="Proteomes" id="UP000095743"/>
    </source>
</evidence>
<protein>
    <submittedName>
        <fullName evidence="8">Radical SAM protein</fullName>
    </submittedName>
</protein>
<dbReference type="PROSITE" id="PS51918">
    <property type="entry name" value="RADICAL_SAM"/>
    <property type="match status" value="1"/>
</dbReference>
<dbReference type="SMART" id="SM00729">
    <property type="entry name" value="Elp3"/>
    <property type="match status" value="1"/>
</dbReference>
<comment type="cofactor">
    <cofactor evidence="1">
        <name>[4Fe-4S] cluster</name>
        <dbReference type="ChEBI" id="CHEBI:49883"/>
    </cofactor>
</comment>
<feature type="coiled-coil region" evidence="6">
    <location>
        <begin position="36"/>
        <end position="66"/>
    </location>
</feature>
<sequence length="288" mass="32961">MQYEGTVYRPPSEAYSLIIQVTIGCSYNQCSFCSMYKDKKFRIRRLEEVLDELEEARRHYREVKRIFLADGDAMICKAAYLKEVLVKIKNLFPECERVGIYSSPQSIMNKTIEELSELRKLGLGIAYLGIESGSDKILKYIQKGTTAEEMILAGRKILTSGIKLSATLISGLGGKEHWQEHAIESARIVNAIQPQYLGLLTLLLEPGVSLEAQVKNGEFQLLTPIEILKETKMLLENFALNHCIFRSNHASNYISLQGTLPEDRQRLIQQLDEAIEQKDDYNEYFRRL</sequence>
<proteinExistence type="predicted"/>
<evidence type="ECO:0000256" key="2">
    <source>
        <dbReference type="ARBA" id="ARBA00022691"/>
    </source>
</evidence>
<dbReference type="GO" id="GO:0051536">
    <property type="term" value="F:iron-sulfur cluster binding"/>
    <property type="evidence" value="ECO:0007669"/>
    <property type="project" value="UniProtKB-KW"/>
</dbReference>
<dbReference type="Pfam" id="PF04055">
    <property type="entry name" value="Radical_SAM"/>
    <property type="match status" value="1"/>
</dbReference>
<dbReference type="SFLD" id="SFLDG01095">
    <property type="entry name" value="Uncharacterised_Radical_SAM_Su"/>
    <property type="match status" value="1"/>
</dbReference>
<evidence type="ECO:0000256" key="1">
    <source>
        <dbReference type="ARBA" id="ARBA00001966"/>
    </source>
</evidence>
<dbReference type="Gene3D" id="3.80.30.20">
    <property type="entry name" value="tm_1862 like domain"/>
    <property type="match status" value="1"/>
</dbReference>
<dbReference type="Proteomes" id="UP000095743">
    <property type="component" value="Chromosome"/>
</dbReference>
<dbReference type="SFLD" id="SFLDS00029">
    <property type="entry name" value="Radical_SAM"/>
    <property type="match status" value="1"/>
</dbReference>
<evidence type="ECO:0000259" key="7">
    <source>
        <dbReference type="PROSITE" id="PS51918"/>
    </source>
</evidence>
<dbReference type="GO" id="GO:0003824">
    <property type="term" value="F:catalytic activity"/>
    <property type="evidence" value="ECO:0007669"/>
    <property type="project" value="InterPro"/>
</dbReference>
<organism evidence="8 9">
    <name type="scientific">Geosporobacter ferrireducens</name>
    <dbReference type="NCBI Taxonomy" id="1424294"/>
    <lineage>
        <taxon>Bacteria</taxon>
        <taxon>Bacillati</taxon>
        <taxon>Bacillota</taxon>
        <taxon>Clostridia</taxon>
        <taxon>Peptostreptococcales</taxon>
        <taxon>Thermotaleaceae</taxon>
        <taxon>Geosporobacter</taxon>
    </lineage>
</organism>
<dbReference type="InterPro" id="IPR023404">
    <property type="entry name" value="rSAM_horseshoe"/>
</dbReference>
<evidence type="ECO:0000256" key="3">
    <source>
        <dbReference type="ARBA" id="ARBA00022723"/>
    </source>
</evidence>
<evidence type="ECO:0000256" key="6">
    <source>
        <dbReference type="SAM" id="Coils"/>
    </source>
</evidence>
<dbReference type="InterPro" id="IPR006638">
    <property type="entry name" value="Elp3/MiaA/NifB-like_rSAM"/>
</dbReference>
<dbReference type="PANTHER" id="PTHR43409:SF4">
    <property type="entry name" value="RADICAL SAM SUPERFAMILY PROTEIN"/>
    <property type="match status" value="1"/>
</dbReference>
<dbReference type="SFLD" id="SFLDG01082">
    <property type="entry name" value="B12-binding_domain_containing"/>
    <property type="match status" value="1"/>
</dbReference>
<dbReference type="STRING" id="1424294.Gferi_04015"/>
<keyword evidence="2" id="KW-0949">S-adenosyl-L-methionine</keyword>
<dbReference type="SUPFAM" id="SSF102114">
    <property type="entry name" value="Radical SAM enzymes"/>
    <property type="match status" value="1"/>
</dbReference>
<dbReference type="EMBL" id="CP017269">
    <property type="protein sequence ID" value="AOT68798.1"/>
    <property type="molecule type" value="Genomic_DNA"/>
</dbReference>
<dbReference type="RefSeq" id="WP_069974365.1">
    <property type="nucleotide sequence ID" value="NZ_CP017269.1"/>
</dbReference>
<gene>
    <name evidence="8" type="ORF">Gferi_04015</name>
</gene>
<feature type="domain" description="Radical SAM core" evidence="7">
    <location>
        <begin position="9"/>
        <end position="246"/>
    </location>
</feature>
<dbReference type="InterPro" id="IPR058240">
    <property type="entry name" value="rSAM_sf"/>
</dbReference>
<dbReference type="KEGG" id="gfe:Gferi_04015"/>
<dbReference type="CDD" id="cd01335">
    <property type="entry name" value="Radical_SAM"/>
    <property type="match status" value="1"/>
</dbReference>
<dbReference type="InterPro" id="IPR051198">
    <property type="entry name" value="BchE-like"/>
</dbReference>
<keyword evidence="4" id="KW-0408">Iron</keyword>
<evidence type="ECO:0000256" key="4">
    <source>
        <dbReference type="ARBA" id="ARBA00023004"/>
    </source>
</evidence>
<dbReference type="AlphaFoldDB" id="A0A1D8GD03"/>
<dbReference type="OrthoDB" id="9777636at2"/>
<evidence type="ECO:0000313" key="8">
    <source>
        <dbReference type="EMBL" id="AOT68798.1"/>
    </source>
</evidence>
<keyword evidence="6" id="KW-0175">Coiled coil</keyword>
<reference evidence="8 9" key="1">
    <citation type="submission" date="2016-09" db="EMBL/GenBank/DDBJ databases">
        <title>Genomic analysis reveals versatility of anaerobic energy metabolism of Geosporobacter ferrireducens IRF9 of phylum Firmicutes.</title>
        <authorList>
            <person name="Kim S.-J."/>
        </authorList>
    </citation>
    <scope>NUCLEOTIDE SEQUENCE [LARGE SCALE GENOMIC DNA]</scope>
    <source>
        <strain evidence="8 9">IRF9</strain>
    </source>
</reference>
<keyword evidence="3" id="KW-0479">Metal-binding</keyword>
<name>A0A1D8GD03_9FIRM</name>
<dbReference type="PANTHER" id="PTHR43409">
    <property type="entry name" value="ANAEROBIC MAGNESIUM-PROTOPORPHYRIN IX MONOMETHYL ESTER CYCLASE-RELATED"/>
    <property type="match status" value="1"/>
</dbReference>
<keyword evidence="5" id="KW-0411">Iron-sulfur</keyword>